<dbReference type="RefSeq" id="WP_078110904.1">
    <property type="nucleotide sequence ID" value="NZ_CP065424.1"/>
</dbReference>
<dbReference type="GO" id="GO:0000156">
    <property type="term" value="F:phosphorelay response regulator activity"/>
    <property type="evidence" value="ECO:0007669"/>
    <property type="project" value="InterPro"/>
</dbReference>
<dbReference type="SUPFAM" id="SSF52172">
    <property type="entry name" value="CheY-like"/>
    <property type="match status" value="1"/>
</dbReference>
<keyword evidence="1" id="KW-0597">Phosphoprotein</keyword>
<evidence type="ECO:0000259" key="3">
    <source>
        <dbReference type="PROSITE" id="PS50930"/>
    </source>
</evidence>
<name>A0A8E2I561_9BACI</name>
<evidence type="ECO:0000313" key="5">
    <source>
        <dbReference type="Proteomes" id="UP000189761"/>
    </source>
</evidence>
<dbReference type="InterPro" id="IPR046947">
    <property type="entry name" value="LytR-like"/>
</dbReference>
<evidence type="ECO:0000259" key="2">
    <source>
        <dbReference type="PROSITE" id="PS50110"/>
    </source>
</evidence>
<feature type="modified residue" description="4-aspartylphosphate" evidence="1">
    <location>
        <position position="54"/>
    </location>
</feature>
<dbReference type="EMBL" id="MTLA01000250">
    <property type="protein sequence ID" value="OOP66906.1"/>
    <property type="molecule type" value="Genomic_DNA"/>
</dbReference>
<dbReference type="SMART" id="SM00850">
    <property type="entry name" value="LytTR"/>
    <property type="match status" value="1"/>
</dbReference>
<dbReference type="Pfam" id="PF04397">
    <property type="entry name" value="LytTR"/>
    <property type="match status" value="1"/>
</dbReference>
<dbReference type="InterPro" id="IPR007492">
    <property type="entry name" value="LytTR_DNA-bd_dom"/>
</dbReference>
<dbReference type="PROSITE" id="PS50110">
    <property type="entry name" value="RESPONSE_REGULATORY"/>
    <property type="match status" value="1"/>
</dbReference>
<comment type="caution">
    <text evidence="4">The sequence shown here is derived from an EMBL/GenBank/DDBJ whole genome shotgun (WGS) entry which is preliminary data.</text>
</comment>
<feature type="domain" description="HTH LytTR-type" evidence="3">
    <location>
        <begin position="129"/>
        <end position="197"/>
    </location>
</feature>
<dbReference type="Proteomes" id="UP000189761">
    <property type="component" value="Unassembled WGS sequence"/>
</dbReference>
<dbReference type="PROSITE" id="PS50930">
    <property type="entry name" value="HTH_LYTTR"/>
    <property type="match status" value="1"/>
</dbReference>
<evidence type="ECO:0000256" key="1">
    <source>
        <dbReference type="PROSITE-ProRule" id="PRU00169"/>
    </source>
</evidence>
<dbReference type="AlphaFoldDB" id="A0A8E2I561"/>
<dbReference type="InterPro" id="IPR001789">
    <property type="entry name" value="Sig_transdc_resp-reg_receiver"/>
</dbReference>
<dbReference type="PANTHER" id="PTHR37299:SF1">
    <property type="entry name" value="STAGE 0 SPORULATION PROTEIN A HOMOLOG"/>
    <property type="match status" value="1"/>
</dbReference>
<keyword evidence="5" id="KW-1185">Reference proteome</keyword>
<dbReference type="InterPro" id="IPR011006">
    <property type="entry name" value="CheY-like_superfamily"/>
</dbReference>
<gene>
    <name evidence="4" type="ORF">BWZ43_18520</name>
</gene>
<dbReference type="Gene3D" id="3.40.50.2300">
    <property type="match status" value="1"/>
</dbReference>
<protein>
    <submittedName>
        <fullName evidence="4">DNA-binding response regulator</fullName>
    </submittedName>
</protein>
<evidence type="ECO:0000313" key="4">
    <source>
        <dbReference type="EMBL" id="OOP66906.1"/>
    </source>
</evidence>
<feature type="domain" description="Response regulatory" evidence="2">
    <location>
        <begin position="3"/>
        <end position="117"/>
    </location>
</feature>
<accession>A0A8E2I561</accession>
<dbReference type="SMART" id="SM00448">
    <property type="entry name" value="REC"/>
    <property type="match status" value="1"/>
</dbReference>
<sequence length="233" mass="27358">MIKIGLVDDQAYDLEKLQTILEKEEEIEIVFATNNSEHAYSLLKTTEIDLLITDIEMPNLSGYELADFVHTNALNIRIIFVTGYSAYAVHAFELNVLDYILKPYSKERLLKGIHRFNHINIEKLETDKMMLKYKSDIHMIEKQEIIFIERTGRSTTIVTKTGEFQTYQTLGELESKLTNKSFIRGHRGFIINIQYIKNFSLYTKQSYIVHFHHTEKTAMMTKVNVEQLQKNYY</sequence>
<keyword evidence="4" id="KW-0238">DNA-binding</keyword>
<proteinExistence type="predicted"/>
<dbReference type="PANTHER" id="PTHR37299">
    <property type="entry name" value="TRANSCRIPTIONAL REGULATOR-RELATED"/>
    <property type="match status" value="1"/>
</dbReference>
<reference evidence="4 5" key="1">
    <citation type="submission" date="2017-01" db="EMBL/GenBank/DDBJ databases">
        <title>Draft genome sequence of Bacillus oleronius.</title>
        <authorList>
            <person name="Allam M."/>
        </authorList>
    </citation>
    <scope>NUCLEOTIDE SEQUENCE [LARGE SCALE GENOMIC DNA]</scope>
    <source>
        <strain evidence="4 5">DSM 9356</strain>
    </source>
</reference>
<organism evidence="4 5">
    <name type="scientific">Heyndrickxia oleronia</name>
    <dbReference type="NCBI Taxonomy" id="38875"/>
    <lineage>
        <taxon>Bacteria</taxon>
        <taxon>Bacillati</taxon>
        <taxon>Bacillota</taxon>
        <taxon>Bacilli</taxon>
        <taxon>Bacillales</taxon>
        <taxon>Bacillaceae</taxon>
        <taxon>Heyndrickxia</taxon>
    </lineage>
</organism>
<dbReference type="GO" id="GO:0003677">
    <property type="term" value="F:DNA binding"/>
    <property type="evidence" value="ECO:0007669"/>
    <property type="project" value="UniProtKB-KW"/>
</dbReference>
<dbReference type="Pfam" id="PF00072">
    <property type="entry name" value="Response_reg"/>
    <property type="match status" value="1"/>
</dbReference>
<dbReference type="Gene3D" id="2.40.50.1020">
    <property type="entry name" value="LytTr DNA-binding domain"/>
    <property type="match status" value="1"/>
</dbReference>